<name>A0A8S1SZ49_9CILI</name>
<protein>
    <submittedName>
        <fullName evidence="1">Uncharacterized protein</fullName>
    </submittedName>
</protein>
<evidence type="ECO:0000313" key="1">
    <source>
        <dbReference type="EMBL" id="CAD8144599.1"/>
    </source>
</evidence>
<gene>
    <name evidence="1" type="ORF">PPENT_87.1.T0130305</name>
</gene>
<comment type="caution">
    <text evidence="1">The sequence shown here is derived from an EMBL/GenBank/DDBJ whole genome shotgun (WGS) entry which is preliminary data.</text>
</comment>
<accession>A0A8S1SZ49</accession>
<dbReference type="EMBL" id="CAJJDO010000013">
    <property type="protein sequence ID" value="CAD8144599.1"/>
    <property type="molecule type" value="Genomic_DNA"/>
</dbReference>
<reference evidence="1" key="1">
    <citation type="submission" date="2021-01" db="EMBL/GenBank/DDBJ databases">
        <authorList>
            <consortium name="Genoscope - CEA"/>
            <person name="William W."/>
        </authorList>
    </citation>
    <scope>NUCLEOTIDE SEQUENCE</scope>
</reference>
<evidence type="ECO:0000313" key="2">
    <source>
        <dbReference type="Proteomes" id="UP000689195"/>
    </source>
</evidence>
<dbReference type="Proteomes" id="UP000689195">
    <property type="component" value="Unassembled WGS sequence"/>
</dbReference>
<dbReference type="OrthoDB" id="301984at2759"/>
<proteinExistence type="predicted"/>
<sequence>MNSIQQNVFDWNPVFGVLINQENDDIQIDLMPYKKADFKEQRIEIRPQILFKKQLNYDVEAGWSWHKSWNLPEFDYIINDEQIQNLSQKGALFVQIFVAKALEKPQQYKNLGIKGESKKQIIDFQANFRCLKFTTTSYNNYHKKFHLIIVLFYSSVNGENMVLNSIISPEIFVDSRKYARFHNFSVLQNSFTELFHYQFFDSIIIKRETKNKTLKIIKIENSITGFINYFTASNIRNKIKHPIFLALRFSSLVKLFVDQQMFYSSNNIVTQIQNHLNNIVNKLENQKKIKILISINIEDYTIQKKAFELIQSLENTCYEIYTQKCYLPNNIREIEDLKQLYLQYQELFQQSQKQINQTSHIDFIKTQSILQLEDNVLQKVKIEQQPDTKNNQPLQTQNDINLHKIEFDNSIKKEEDQNNKQQQIQQNVYQQQQYVPFVNINQPQLHLDPYLIQSYQNQVPLVNQQFQNYYLNQFPYSNPYQNMWKYF</sequence>
<organism evidence="1 2">
    <name type="scientific">Paramecium pentaurelia</name>
    <dbReference type="NCBI Taxonomy" id="43138"/>
    <lineage>
        <taxon>Eukaryota</taxon>
        <taxon>Sar</taxon>
        <taxon>Alveolata</taxon>
        <taxon>Ciliophora</taxon>
        <taxon>Intramacronucleata</taxon>
        <taxon>Oligohymenophorea</taxon>
        <taxon>Peniculida</taxon>
        <taxon>Parameciidae</taxon>
        <taxon>Paramecium</taxon>
    </lineage>
</organism>
<keyword evidence="2" id="KW-1185">Reference proteome</keyword>
<dbReference type="AlphaFoldDB" id="A0A8S1SZ49"/>